<feature type="transmembrane region" description="Helical" evidence="1">
    <location>
        <begin position="528"/>
        <end position="549"/>
    </location>
</feature>
<evidence type="ECO:0000313" key="2">
    <source>
        <dbReference type="EMBL" id="EGU77580.1"/>
    </source>
</evidence>
<organism evidence="2">
    <name type="scientific">Fusarium oxysporum (strain Fo5176)</name>
    <name type="common">Fusarium vascular wilt</name>
    <dbReference type="NCBI Taxonomy" id="660025"/>
    <lineage>
        <taxon>Eukaryota</taxon>
        <taxon>Fungi</taxon>
        <taxon>Dikarya</taxon>
        <taxon>Ascomycota</taxon>
        <taxon>Pezizomycotina</taxon>
        <taxon>Sordariomycetes</taxon>
        <taxon>Hypocreomycetidae</taxon>
        <taxon>Hypocreales</taxon>
        <taxon>Nectriaceae</taxon>
        <taxon>Fusarium</taxon>
        <taxon>Fusarium oxysporum species complex</taxon>
    </lineage>
</organism>
<keyword evidence="1" id="KW-0472">Membrane</keyword>
<comment type="caution">
    <text evidence="2">The sequence shown here is derived from an EMBL/GenBank/DDBJ whole genome shotgun (WGS) entry which is preliminary data.</text>
</comment>
<evidence type="ECO:0000256" key="1">
    <source>
        <dbReference type="SAM" id="Phobius"/>
    </source>
</evidence>
<feature type="transmembrane region" description="Helical" evidence="1">
    <location>
        <begin position="23"/>
        <end position="45"/>
    </location>
</feature>
<proteinExistence type="predicted"/>
<sequence>MIESSSSFIKSSIPLYHNAVKSIIFKCAELLMGIFIFKLFSLVAARSRQFTSYLMFTEDYIQRTLYISSRGLSRAGLVVLAFSLLNIAFSLYGTLLWALDSPGYIFRASNATVSDYQSQRNSDPPYILQMSLDRGQLPATTKRLPQIIGAELFNPGLNYTLTGKVSNSHGLPLTIAPTRENGVGARIWLDDEGFSVSPDTNSMIPYTDTVNVTLFDTCVRFTQGQAVWNCTFNNTEAGILIEKQITGLPEVHWTDSTDKVLDSRYIRPNRMDNIWVSVGTGGGSALMTQVFTTTKEKKRHTFSQLTLKVTMVTNPGVPFAKDEVTDIVQRTWSSNETERSNPLVGRIIQGIMSAQDQNASYEFGFNAPDNDNKTVLQSQWGFLTPEVNGTVQYSLLSITTTNITLIRSEDLSKAPVPFEECKRANFQNEAFGGRVVQTDCASAPPARGKPSFFGQVDTAAVMITRGLGAARSNISAVSLDNDILNWLRDNAETIESLLVARAYSSSVDPTLVQISVDKLMVAMSRLQLALSCLALFLALIGWLGLMVLADTHWASTLFANLIHTTSEPNKVKPGYITRAPNLSLVPIGQKRLLAVDGRVVTVADPAPLPMQPMGSPEHYLGEMKGHANTGAYPMAYHDPNAGRQALLSGPWVLPSDASNGLSFLYSQESMLPACWLGFYSFSSLSSWPIVTDQVDVPKPQHCLQSSSFNIYRHCVSEMKPAIILTMLLGVAAAAPTLEGRPRDMHLVEREPGKASKAILDIAREEERLRRIFQKKGSDKAFGFI</sequence>
<protein>
    <submittedName>
        <fullName evidence="2">Uncharacterized protein</fullName>
    </submittedName>
</protein>
<gene>
    <name evidence="2" type="ORF">FOXB_11910</name>
</gene>
<dbReference type="AlphaFoldDB" id="F9FZS8"/>
<dbReference type="OrthoDB" id="5348845at2759"/>
<feature type="transmembrane region" description="Helical" evidence="1">
    <location>
        <begin position="77"/>
        <end position="99"/>
    </location>
</feature>
<keyword evidence="1" id="KW-1133">Transmembrane helix</keyword>
<dbReference type="EMBL" id="AFQF01002935">
    <property type="protein sequence ID" value="EGU77580.1"/>
    <property type="molecule type" value="Genomic_DNA"/>
</dbReference>
<reference evidence="2" key="1">
    <citation type="journal article" date="2012" name="Mol. Plant Microbe Interact.">
        <title>A highly conserved effector in Fusarium oxysporum is required for full virulence on Arabidopsis.</title>
        <authorList>
            <person name="Thatcher L.F."/>
            <person name="Gardiner D.M."/>
            <person name="Kazan K."/>
            <person name="Manners J."/>
        </authorList>
    </citation>
    <scope>NUCLEOTIDE SEQUENCE [LARGE SCALE GENOMIC DNA]</scope>
    <source>
        <strain evidence="2">Fo5176</strain>
    </source>
</reference>
<keyword evidence="1" id="KW-0812">Transmembrane</keyword>
<name>F9FZS8_FUSOF</name>
<accession>F9FZS8</accession>